<gene>
    <name evidence="1" type="ORF">ABT317_37990</name>
</gene>
<dbReference type="Proteomes" id="UP001458415">
    <property type="component" value="Unassembled WGS sequence"/>
</dbReference>
<sequence>MPDAALVPAAAKLDKIDDTLIDDSLPDADFHTSDIARVAARILGGGWNASAGAYAVTGYLKNNTRGTGTYTLSVVKNSLQPQHERWDNPCAEFDGNDLPTLGEAVAAAVLDDLCRNDDCGESTADGEGYDGECGSCADRTARAESLKAQDD</sequence>
<evidence type="ECO:0000313" key="1">
    <source>
        <dbReference type="EMBL" id="MER6982602.1"/>
    </source>
</evidence>
<accession>A0ABV1WEP8</accession>
<protein>
    <submittedName>
        <fullName evidence="1">Uncharacterized protein</fullName>
    </submittedName>
</protein>
<evidence type="ECO:0000313" key="2">
    <source>
        <dbReference type="Proteomes" id="UP001458415"/>
    </source>
</evidence>
<dbReference type="EMBL" id="JBEPCU010001087">
    <property type="protein sequence ID" value="MER6982602.1"/>
    <property type="molecule type" value="Genomic_DNA"/>
</dbReference>
<organism evidence="1 2">
    <name type="scientific">Streptomyces carpinensis</name>
    <dbReference type="NCBI Taxonomy" id="66369"/>
    <lineage>
        <taxon>Bacteria</taxon>
        <taxon>Bacillati</taxon>
        <taxon>Actinomycetota</taxon>
        <taxon>Actinomycetes</taxon>
        <taxon>Kitasatosporales</taxon>
        <taxon>Streptomycetaceae</taxon>
        <taxon>Streptomyces</taxon>
    </lineage>
</organism>
<keyword evidence="2" id="KW-1185">Reference proteome</keyword>
<reference evidence="1 2" key="1">
    <citation type="submission" date="2024-06" db="EMBL/GenBank/DDBJ databases">
        <title>The Natural Products Discovery Center: Release of the First 8490 Sequenced Strains for Exploring Actinobacteria Biosynthetic Diversity.</title>
        <authorList>
            <person name="Kalkreuter E."/>
            <person name="Kautsar S.A."/>
            <person name="Yang D."/>
            <person name="Bader C.D."/>
            <person name="Teijaro C.N."/>
            <person name="Fluegel L."/>
            <person name="Davis C.M."/>
            <person name="Simpson J.R."/>
            <person name="Lauterbach L."/>
            <person name="Steele A.D."/>
            <person name="Gui C."/>
            <person name="Meng S."/>
            <person name="Li G."/>
            <person name="Viehrig K."/>
            <person name="Ye F."/>
            <person name="Su P."/>
            <person name="Kiefer A.F."/>
            <person name="Nichols A."/>
            <person name="Cepeda A.J."/>
            <person name="Yan W."/>
            <person name="Fan B."/>
            <person name="Jiang Y."/>
            <person name="Adhikari A."/>
            <person name="Zheng C.-J."/>
            <person name="Schuster L."/>
            <person name="Cowan T.M."/>
            <person name="Smanski M.J."/>
            <person name="Chevrette M.G."/>
            <person name="De Carvalho L.P.S."/>
            <person name="Shen B."/>
        </authorList>
    </citation>
    <scope>NUCLEOTIDE SEQUENCE [LARGE SCALE GENOMIC DNA]</scope>
    <source>
        <strain evidence="1 2">NPDC000634</strain>
    </source>
</reference>
<proteinExistence type="predicted"/>
<name>A0ABV1WEP8_9ACTN</name>
<comment type="caution">
    <text evidence="1">The sequence shown here is derived from an EMBL/GenBank/DDBJ whole genome shotgun (WGS) entry which is preliminary data.</text>
</comment>